<evidence type="ECO:0000313" key="6">
    <source>
        <dbReference type="EMBL" id="KAJ6829254.1"/>
    </source>
</evidence>
<feature type="region of interest" description="Disordered" evidence="1">
    <location>
        <begin position="512"/>
        <end position="542"/>
    </location>
</feature>
<dbReference type="Proteomes" id="UP001140949">
    <property type="component" value="Unassembled WGS sequence"/>
</dbReference>
<protein>
    <recommendedName>
        <fullName evidence="8">RNase H type-1 domain-containing protein</fullName>
    </recommendedName>
</protein>
<evidence type="ECO:0000259" key="3">
    <source>
        <dbReference type="Pfam" id="PF13966"/>
    </source>
</evidence>
<evidence type="ECO:0008006" key="8">
    <source>
        <dbReference type="Google" id="ProtNLM"/>
    </source>
</evidence>
<reference evidence="5" key="2">
    <citation type="submission" date="2023-04" db="EMBL/GenBank/DDBJ databases">
        <authorList>
            <person name="Bruccoleri R.E."/>
            <person name="Oakeley E.J."/>
            <person name="Faust A.-M."/>
            <person name="Dessus-Babus S."/>
            <person name="Altorfer M."/>
            <person name="Burckhardt D."/>
            <person name="Oertli M."/>
            <person name="Naumann U."/>
            <person name="Petersen F."/>
            <person name="Wong J."/>
        </authorList>
    </citation>
    <scope>NUCLEOTIDE SEQUENCE</scope>
    <source>
        <strain evidence="5">GSM-AAB239-AS_SAM_17_03QT</strain>
        <tissue evidence="5">Leaf</tissue>
    </source>
</reference>
<dbReference type="Pfam" id="PF13456">
    <property type="entry name" value="RVT_3"/>
    <property type="match status" value="1"/>
</dbReference>
<name>A0AAX6GHU0_IRIPA</name>
<evidence type="ECO:0000313" key="4">
    <source>
        <dbReference type="EMBL" id="KAJ6801871.1"/>
    </source>
</evidence>
<dbReference type="EMBL" id="JANAVB010018991">
    <property type="protein sequence ID" value="KAJ6829254.1"/>
    <property type="molecule type" value="Genomic_DNA"/>
</dbReference>
<evidence type="ECO:0000259" key="2">
    <source>
        <dbReference type="Pfam" id="PF13456"/>
    </source>
</evidence>
<reference evidence="5" key="1">
    <citation type="journal article" date="2023" name="GigaByte">
        <title>Genome assembly of the bearded iris, Iris pallida Lam.</title>
        <authorList>
            <person name="Bruccoleri R.E."/>
            <person name="Oakeley E.J."/>
            <person name="Faust A.M.E."/>
            <person name="Altorfer M."/>
            <person name="Dessus-Babus S."/>
            <person name="Burckhardt D."/>
            <person name="Oertli M."/>
            <person name="Naumann U."/>
            <person name="Petersen F."/>
            <person name="Wong J."/>
        </authorList>
    </citation>
    <scope>NUCLEOTIDE SEQUENCE</scope>
    <source>
        <strain evidence="5">GSM-AAB239-AS_SAM_17_03QT</strain>
    </source>
</reference>
<dbReference type="GO" id="GO:0004523">
    <property type="term" value="F:RNA-DNA hybrid ribonuclease activity"/>
    <property type="evidence" value="ECO:0007669"/>
    <property type="project" value="InterPro"/>
</dbReference>
<organism evidence="5 7">
    <name type="scientific">Iris pallida</name>
    <name type="common">Sweet iris</name>
    <dbReference type="NCBI Taxonomy" id="29817"/>
    <lineage>
        <taxon>Eukaryota</taxon>
        <taxon>Viridiplantae</taxon>
        <taxon>Streptophyta</taxon>
        <taxon>Embryophyta</taxon>
        <taxon>Tracheophyta</taxon>
        <taxon>Spermatophyta</taxon>
        <taxon>Magnoliopsida</taxon>
        <taxon>Liliopsida</taxon>
        <taxon>Asparagales</taxon>
        <taxon>Iridaceae</taxon>
        <taxon>Iridoideae</taxon>
        <taxon>Irideae</taxon>
        <taxon>Iris</taxon>
    </lineage>
</organism>
<dbReference type="InterPro" id="IPR026960">
    <property type="entry name" value="RVT-Znf"/>
</dbReference>
<feature type="region of interest" description="Disordered" evidence="1">
    <location>
        <begin position="674"/>
        <end position="715"/>
    </location>
</feature>
<dbReference type="PANTHER" id="PTHR33116">
    <property type="entry name" value="REVERSE TRANSCRIPTASE ZINC-BINDING DOMAIN-CONTAINING PROTEIN-RELATED-RELATED"/>
    <property type="match status" value="1"/>
</dbReference>
<evidence type="ECO:0000256" key="1">
    <source>
        <dbReference type="SAM" id="MobiDB-lite"/>
    </source>
</evidence>
<dbReference type="AlphaFoldDB" id="A0AAX6GHU0"/>
<evidence type="ECO:0000313" key="5">
    <source>
        <dbReference type="EMBL" id="KAJ6828260.1"/>
    </source>
</evidence>
<feature type="domain" description="RNase H type-1" evidence="2">
    <location>
        <begin position="744"/>
        <end position="856"/>
    </location>
</feature>
<dbReference type="EMBL" id="JANAVB010037612">
    <property type="protein sequence ID" value="KAJ6801871.1"/>
    <property type="molecule type" value="Genomic_DNA"/>
</dbReference>
<accession>A0AAX6GHU0</accession>
<dbReference type="GO" id="GO:0003676">
    <property type="term" value="F:nucleic acid binding"/>
    <property type="evidence" value="ECO:0007669"/>
    <property type="project" value="InterPro"/>
</dbReference>
<proteinExistence type="predicted"/>
<comment type="caution">
    <text evidence="5">The sequence shown here is derived from an EMBL/GenBank/DDBJ whole genome shotgun (WGS) entry which is preliminary data.</text>
</comment>
<keyword evidence="7" id="KW-1185">Reference proteome</keyword>
<dbReference type="Pfam" id="PF13966">
    <property type="entry name" value="zf-RVT"/>
    <property type="match status" value="1"/>
</dbReference>
<dbReference type="PANTHER" id="PTHR33116:SF80">
    <property type="entry name" value="REVERSE TRANSCRIPTASE ZINC-BINDING DOMAIN-CONTAINING PROTEIN"/>
    <property type="match status" value="1"/>
</dbReference>
<dbReference type="InterPro" id="IPR002156">
    <property type="entry name" value="RNaseH_domain"/>
</dbReference>
<gene>
    <name evidence="4" type="ORF">M6B38_196245</name>
    <name evidence="6" type="ORF">M6B38_360990</name>
    <name evidence="5" type="ORF">M6B38_363765</name>
</gene>
<feature type="domain" description="Reverse transcriptase zinc-binding" evidence="3">
    <location>
        <begin position="278"/>
        <end position="363"/>
    </location>
</feature>
<evidence type="ECO:0000313" key="7">
    <source>
        <dbReference type="Proteomes" id="UP001140949"/>
    </source>
</evidence>
<dbReference type="EMBL" id="JANAVB010019586">
    <property type="protein sequence ID" value="KAJ6828260.1"/>
    <property type="molecule type" value="Genomic_DNA"/>
</dbReference>
<sequence length="886" mass="97170">MSSHAGIIANSSGLMLTHLPIQYLGVPLYKGRAKVEYFFELMDKFDKRISGWRGRLLSFGGKITLLKSVLNALPIHALSVIKPPQKLIKHLEKSMAAFLWNSEERHRKRWISWNHICRPMDEGGLGIRSLKQVMTALHAKRCWSIIKGDSVWAHYMLRKYGDPSEPNYVMPHHPSPLWRSIVDIFPRVSGHCAWVAGRGNFPIFGVNWCGMILHKPSAFDYIPNISQVVRSPIIRLASGARADIRNFLPNRAKSMLEVMVLNNDKDKICWMLNEDGEFSTKSFWDYYRTRHPITPWSKYYWNKFIQPRVGAFLWRLSRNALPVDTRLVSMGFHLASRCSCCANPEVESVDHLFVLGETAARVWNYFAHILRLPASPTDVDELAQVWLHNTSLSSPSGICRNIIFGNTLWEIWKQRNDIVFGNGTRNCNSIISRVSAAVKYHLSAFNVNPETPGDTSDQNRDVADSISALWGACHHPTDAAAAPQHSEHLQVSTDDVLQERGGLRMNIAAATQRNATSQATAAAAAAPQHSRQPQADRNRADAAPIRIRKLQAVRAAATRQRALHRGGGAATQHSGALLDVAGAATAHRGELCTGAGAAHLGSVELQTEAAADREGAAVAAVAASQHSRVHWADLAAAPQQRGTRGSMQDHTSAAAQQRVGTVLGATAVQQLGTGAREPTAAAAQRRAGLGTSSFQGGGAAAPQRSNSRRPAGSMAVSRHIDLQPIDSWQPPAVGLKLNIDARCGDSSWTSGGGVIRGVNGSFTGAFLFFMEDFVISVPEVEALLFAVNWCKTMNWRLSEIETSSQRLVDIISAKKDIPWKLTYKVRKIQACLSPTPALRTVSPRANGVAKALASFAVASKEGLIFSHPSELPPPIRSALDFDFQVH</sequence>
<feature type="compositionally biased region" description="Low complexity" evidence="1">
    <location>
        <begin position="512"/>
        <end position="533"/>
    </location>
</feature>